<sequence length="132" mass="13769">MEAREFLSTVRDRGSYADRTEAEQVTRAVLAVLGRRLGADVAKDVAVQLPVGLQESLTNTAGPVEGFGPDAFLSRVAQALGTSIATAKWDVGAVLSTLADALSVDQLAQLMGVLGPGYAILFGQRVPAAVTR</sequence>
<proteinExistence type="predicted"/>
<reference evidence="1 2" key="1">
    <citation type="submission" date="2016-11" db="EMBL/GenBank/DDBJ databases">
        <authorList>
            <person name="Jaros S."/>
            <person name="Januszkiewicz K."/>
            <person name="Wedrychowicz H."/>
        </authorList>
    </citation>
    <scope>NUCLEOTIDE SEQUENCE [LARGE SCALE GENOMIC DNA]</scope>
    <source>
        <strain evidence="1 2">DSM 43832</strain>
    </source>
</reference>
<dbReference type="OrthoDB" id="952780at2"/>
<accession>A0A1M6W2M9</accession>
<dbReference type="InterPro" id="IPR038282">
    <property type="entry name" value="DUF2267_sf"/>
</dbReference>
<keyword evidence="2" id="KW-1185">Reference proteome</keyword>
<dbReference type="RefSeq" id="WP_073458267.1">
    <property type="nucleotide sequence ID" value="NZ_CALGVN010000058.1"/>
</dbReference>
<organism evidence="1 2">
    <name type="scientific">Pseudonocardia thermophila</name>
    <dbReference type="NCBI Taxonomy" id="1848"/>
    <lineage>
        <taxon>Bacteria</taxon>
        <taxon>Bacillati</taxon>
        <taxon>Actinomycetota</taxon>
        <taxon>Actinomycetes</taxon>
        <taxon>Pseudonocardiales</taxon>
        <taxon>Pseudonocardiaceae</taxon>
        <taxon>Pseudonocardia</taxon>
    </lineage>
</organism>
<dbReference type="AlphaFoldDB" id="A0A1M6W2M9"/>
<protein>
    <submittedName>
        <fullName evidence="1">Uncharacterized conserved protein, DUF2267 family</fullName>
    </submittedName>
</protein>
<dbReference type="EMBL" id="FRAP01000013">
    <property type="protein sequence ID" value="SHK87765.1"/>
    <property type="molecule type" value="Genomic_DNA"/>
</dbReference>
<evidence type="ECO:0000313" key="1">
    <source>
        <dbReference type="EMBL" id="SHK87765.1"/>
    </source>
</evidence>
<dbReference type="Proteomes" id="UP000184363">
    <property type="component" value="Unassembled WGS sequence"/>
</dbReference>
<name>A0A1M6W2M9_PSETH</name>
<dbReference type="STRING" id="1848.SAMN05443637_113187"/>
<dbReference type="Pfam" id="PF10025">
    <property type="entry name" value="DUF2267"/>
    <property type="match status" value="1"/>
</dbReference>
<evidence type="ECO:0000313" key="2">
    <source>
        <dbReference type="Proteomes" id="UP000184363"/>
    </source>
</evidence>
<dbReference type="InterPro" id="IPR018727">
    <property type="entry name" value="DUF2267"/>
</dbReference>
<gene>
    <name evidence="1" type="ORF">SAMN05443637_113187</name>
</gene>
<dbReference type="Gene3D" id="1.10.490.110">
    <property type="entry name" value="Uncharacterized conserved protein DUF2267"/>
    <property type="match status" value="1"/>
</dbReference>